<dbReference type="OrthoDB" id="276546at2759"/>
<comment type="similarity">
    <text evidence="2">Belongs to the NADH:flavin oxidoreductase/NADH oxidase family.</text>
</comment>
<organism evidence="4 5">
    <name type="scientific">Cryptococcus depauperatus CBS 7841</name>
    <dbReference type="NCBI Taxonomy" id="1295531"/>
    <lineage>
        <taxon>Eukaryota</taxon>
        <taxon>Fungi</taxon>
        <taxon>Dikarya</taxon>
        <taxon>Basidiomycota</taxon>
        <taxon>Agaricomycotina</taxon>
        <taxon>Tremellomycetes</taxon>
        <taxon>Tremellales</taxon>
        <taxon>Cryptococcaceae</taxon>
        <taxon>Cryptococcus</taxon>
    </lineage>
</organism>
<dbReference type="Gene3D" id="3.20.20.70">
    <property type="entry name" value="Aldolase class I"/>
    <property type="match status" value="1"/>
</dbReference>
<dbReference type="KEGG" id="cdep:91090291"/>
<dbReference type="GeneID" id="91090291"/>
<dbReference type="SUPFAM" id="SSF51395">
    <property type="entry name" value="FMN-linked oxidoreductases"/>
    <property type="match status" value="1"/>
</dbReference>
<dbReference type="InterPro" id="IPR013785">
    <property type="entry name" value="Aldolase_TIM"/>
</dbReference>
<gene>
    <name evidence="4" type="ORF">L203_106083</name>
</gene>
<dbReference type="GO" id="GO:0016628">
    <property type="term" value="F:oxidoreductase activity, acting on the CH-CH group of donors, NAD or NADP as acceptor"/>
    <property type="evidence" value="ECO:0007669"/>
    <property type="project" value="UniProtKB-ARBA"/>
</dbReference>
<dbReference type="InterPro" id="IPR001155">
    <property type="entry name" value="OxRdtase_FMN_N"/>
</dbReference>
<keyword evidence="5" id="KW-1185">Reference proteome</keyword>
<keyword evidence="3" id="KW-0560">Oxidoreductase</keyword>
<dbReference type="FunFam" id="3.20.20.70:FF:000059">
    <property type="entry name" value="N-ethylmaleimide reductase, FMN-linked"/>
    <property type="match status" value="1"/>
</dbReference>
<evidence type="ECO:0000313" key="5">
    <source>
        <dbReference type="Proteomes" id="UP000094043"/>
    </source>
</evidence>
<dbReference type="CDD" id="cd02933">
    <property type="entry name" value="OYE_like_FMN"/>
    <property type="match status" value="1"/>
</dbReference>
<reference evidence="4" key="1">
    <citation type="submission" date="2016-06" db="EMBL/GenBank/DDBJ databases">
        <authorList>
            <person name="Cuomo C."/>
            <person name="Litvintseva A."/>
            <person name="Heitman J."/>
            <person name="Chen Y."/>
            <person name="Sun S."/>
            <person name="Springer D."/>
            <person name="Dromer F."/>
            <person name="Young S."/>
            <person name="Zeng Q."/>
            <person name="Chapman S."/>
            <person name="Gujja S."/>
            <person name="Saif S."/>
            <person name="Birren B."/>
        </authorList>
    </citation>
    <scope>NUCLEOTIDE SEQUENCE</scope>
    <source>
        <strain evidence="4">CBS 7841</strain>
    </source>
</reference>
<sequence length="393" mass="43917">MTLTQDVSQLFTPIQVGEYKLKHRIVMAPLTRMRAQPKTAIPSDWAIQYYTQRASEGGLIISEGTFIAEELRGYEHVPGIYTADQMAQWKKITSGVHSKGGRIFCQLWVLGRVADPAVIPVVYSVGSLPDLQPSSFKDETVQKPLVPVTAEDMDRIVGHYAQAAKNAIKAGFDGVEIHGANGYFLDQFLQTTSNNRTDSYGGSVENRIRFPLRVVNAVCDAVGPKRVGVRMSPFSEFQGMRMEDPLATFVPWGMAIADAQPNLAYVHAVEGRGIGKSEDEWYTHDDLNPIREAILSAGESIKFIAAGGYSVESAYQHTEKYKNDLVCFGRYFISNPDLVNRVQNHWPFRKYDRPTFYTQTAKGYIDFEEYKPEFKALSQDQAAPATNPNPSKP</sequence>
<dbReference type="Pfam" id="PF00724">
    <property type="entry name" value="Oxidored_FMN"/>
    <property type="match status" value="1"/>
</dbReference>
<proteinExistence type="inferred from homology"/>
<dbReference type="GO" id="GO:0010181">
    <property type="term" value="F:FMN binding"/>
    <property type="evidence" value="ECO:0007669"/>
    <property type="project" value="InterPro"/>
</dbReference>
<evidence type="ECO:0000313" key="4">
    <source>
        <dbReference type="EMBL" id="WVN90840.1"/>
    </source>
</evidence>
<dbReference type="AlphaFoldDB" id="A0A1E3IV68"/>
<dbReference type="InterPro" id="IPR045247">
    <property type="entry name" value="Oye-like"/>
</dbReference>
<dbReference type="Proteomes" id="UP000094043">
    <property type="component" value="Chromosome 8"/>
</dbReference>
<dbReference type="PANTHER" id="PTHR22893">
    <property type="entry name" value="NADH OXIDOREDUCTASE-RELATED"/>
    <property type="match status" value="1"/>
</dbReference>
<dbReference type="RefSeq" id="XP_066071540.1">
    <property type="nucleotide sequence ID" value="XM_066215443.1"/>
</dbReference>
<evidence type="ECO:0000256" key="3">
    <source>
        <dbReference type="ARBA" id="ARBA00023002"/>
    </source>
</evidence>
<reference evidence="4" key="2">
    <citation type="journal article" date="2022" name="Elife">
        <title>Obligate sexual reproduction of a homothallic fungus closely related to the Cryptococcus pathogenic species complex.</title>
        <authorList>
            <person name="Passer A.R."/>
            <person name="Clancey S.A."/>
            <person name="Shea T."/>
            <person name="David-Palma M."/>
            <person name="Averette A.F."/>
            <person name="Boekhout T."/>
            <person name="Porcel B.M."/>
            <person name="Nowrousian M."/>
            <person name="Cuomo C.A."/>
            <person name="Sun S."/>
            <person name="Heitman J."/>
            <person name="Coelho M.A."/>
        </authorList>
    </citation>
    <scope>NUCLEOTIDE SEQUENCE</scope>
    <source>
        <strain evidence="4">CBS 7841</strain>
    </source>
</reference>
<evidence type="ECO:0000256" key="2">
    <source>
        <dbReference type="ARBA" id="ARBA00005979"/>
    </source>
</evidence>
<protein>
    <submittedName>
        <fullName evidence="4">Uncharacterized protein</fullName>
    </submittedName>
</protein>
<name>A0A1E3IV68_9TREE</name>
<dbReference type="VEuPathDB" id="FungiDB:L203_00790"/>
<dbReference type="GO" id="GO:0005829">
    <property type="term" value="C:cytosol"/>
    <property type="evidence" value="ECO:0007669"/>
    <property type="project" value="UniProtKB-ARBA"/>
</dbReference>
<accession>A0A1E3IV68</accession>
<reference evidence="4" key="3">
    <citation type="submission" date="2024-01" db="EMBL/GenBank/DDBJ databases">
        <authorList>
            <person name="Coelho M.A."/>
            <person name="David-Palma M."/>
            <person name="Shea T."/>
            <person name="Sun S."/>
            <person name="Cuomo C.A."/>
            <person name="Heitman J."/>
        </authorList>
    </citation>
    <scope>NUCLEOTIDE SEQUENCE</scope>
    <source>
        <strain evidence="4">CBS 7841</strain>
    </source>
</reference>
<dbReference type="EMBL" id="CP143791">
    <property type="protein sequence ID" value="WVN90840.1"/>
    <property type="molecule type" value="Genomic_DNA"/>
</dbReference>
<dbReference type="PANTHER" id="PTHR22893:SF91">
    <property type="entry name" value="NADPH DEHYDROGENASE 2-RELATED"/>
    <property type="match status" value="1"/>
</dbReference>
<comment type="cofactor">
    <cofactor evidence="1">
        <name>FMN</name>
        <dbReference type="ChEBI" id="CHEBI:58210"/>
    </cofactor>
</comment>
<evidence type="ECO:0000256" key="1">
    <source>
        <dbReference type="ARBA" id="ARBA00001917"/>
    </source>
</evidence>